<evidence type="ECO:0000313" key="1">
    <source>
        <dbReference type="EMBL" id="KAK3795471.1"/>
    </source>
</evidence>
<reference evidence="1" key="1">
    <citation type="journal article" date="2023" name="G3 (Bethesda)">
        <title>A reference genome for the long-term kleptoplast-retaining sea slug Elysia crispata morphotype clarki.</title>
        <authorList>
            <person name="Eastman K.E."/>
            <person name="Pendleton A.L."/>
            <person name="Shaikh M.A."/>
            <person name="Suttiyut T."/>
            <person name="Ogas R."/>
            <person name="Tomko P."/>
            <person name="Gavelis G."/>
            <person name="Widhalm J.R."/>
            <person name="Wisecaver J.H."/>
        </authorList>
    </citation>
    <scope>NUCLEOTIDE SEQUENCE</scope>
    <source>
        <strain evidence="1">ECLA1</strain>
    </source>
</reference>
<keyword evidence="2" id="KW-1185">Reference proteome</keyword>
<comment type="caution">
    <text evidence="1">The sequence shown here is derived from an EMBL/GenBank/DDBJ whole genome shotgun (WGS) entry which is preliminary data.</text>
</comment>
<proteinExistence type="predicted"/>
<accession>A0AAE1AY67</accession>
<dbReference type="Proteomes" id="UP001283361">
    <property type="component" value="Unassembled WGS sequence"/>
</dbReference>
<dbReference type="AlphaFoldDB" id="A0AAE1AY67"/>
<name>A0AAE1AY67_9GAST</name>
<dbReference type="EMBL" id="JAWDGP010001056">
    <property type="protein sequence ID" value="KAK3795471.1"/>
    <property type="molecule type" value="Genomic_DNA"/>
</dbReference>
<gene>
    <name evidence="1" type="ORF">RRG08_045461</name>
</gene>
<organism evidence="1 2">
    <name type="scientific">Elysia crispata</name>
    <name type="common">lettuce slug</name>
    <dbReference type="NCBI Taxonomy" id="231223"/>
    <lineage>
        <taxon>Eukaryota</taxon>
        <taxon>Metazoa</taxon>
        <taxon>Spiralia</taxon>
        <taxon>Lophotrochozoa</taxon>
        <taxon>Mollusca</taxon>
        <taxon>Gastropoda</taxon>
        <taxon>Heterobranchia</taxon>
        <taxon>Euthyneura</taxon>
        <taxon>Panpulmonata</taxon>
        <taxon>Sacoglossa</taxon>
        <taxon>Placobranchoidea</taxon>
        <taxon>Plakobranchidae</taxon>
        <taxon>Elysia</taxon>
    </lineage>
</organism>
<sequence>MATTAEEPAIAAMQVPLELIRLMKPFAWESREVATWCTLAGSVQAKLYTRSAASSEIGSFRTRASF</sequence>
<protein>
    <submittedName>
        <fullName evidence="1">Uncharacterized protein</fullName>
    </submittedName>
</protein>
<evidence type="ECO:0000313" key="2">
    <source>
        <dbReference type="Proteomes" id="UP001283361"/>
    </source>
</evidence>